<dbReference type="Pfam" id="PF02021">
    <property type="entry name" value="UPF0102"/>
    <property type="match status" value="1"/>
</dbReference>
<dbReference type="Gene3D" id="3.40.1350.10">
    <property type="match status" value="1"/>
</dbReference>
<dbReference type="NCBIfam" id="NF009150">
    <property type="entry name" value="PRK12497.1-3"/>
    <property type="match status" value="1"/>
</dbReference>
<dbReference type="InterPro" id="IPR011335">
    <property type="entry name" value="Restrct_endonuc-II-like"/>
</dbReference>
<dbReference type="Proteomes" id="UP000304864">
    <property type="component" value="Chromosome"/>
</dbReference>
<dbReference type="RefSeq" id="WP_138565328.1">
    <property type="nucleotide sequence ID" value="NZ_CP040602.1"/>
</dbReference>
<evidence type="ECO:0000256" key="2">
    <source>
        <dbReference type="HAMAP-Rule" id="MF_00048"/>
    </source>
</evidence>
<dbReference type="NCBIfam" id="TIGR00252">
    <property type="entry name" value="YraN family protein"/>
    <property type="match status" value="1"/>
</dbReference>
<dbReference type="PANTHER" id="PTHR34039">
    <property type="entry name" value="UPF0102 PROTEIN YRAN"/>
    <property type="match status" value="1"/>
</dbReference>
<proteinExistence type="inferred from homology"/>
<dbReference type="InterPro" id="IPR003509">
    <property type="entry name" value="UPF0102_YraN-like"/>
</dbReference>
<evidence type="ECO:0000313" key="3">
    <source>
        <dbReference type="EMBL" id="QCU90654.1"/>
    </source>
</evidence>
<evidence type="ECO:0000256" key="1">
    <source>
        <dbReference type="ARBA" id="ARBA00006738"/>
    </source>
</evidence>
<comment type="similarity">
    <text evidence="1 2">Belongs to the UPF0102 family.</text>
</comment>
<reference evidence="3 4" key="1">
    <citation type="submission" date="2019-05" db="EMBL/GenBank/DDBJ databases">
        <title>Thiomicrorhabdus sediminis sp. nov, a novel sulfur-oxidizing bacterium isolated from coastal sediment.</title>
        <authorList>
            <person name="Liu X."/>
        </authorList>
    </citation>
    <scope>NUCLEOTIDE SEQUENCE [LARGE SCALE GENOMIC DNA]</scope>
    <source>
        <strain evidence="3 4">G1</strain>
    </source>
</reference>
<dbReference type="KEGG" id="thig:FE785_08410"/>
<dbReference type="CDD" id="cd20736">
    <property type="entry name" value="PoNe_Nuclease"/>
    <property type="match status" value="1"/>
</dbReference>
<dbReference type="AlphaFoldDB" id="A0A4P9K6F1"/>
<dbReference type="GO" id="GO:0003676">
    <property type="term" value="F:nucleic acid binding"/>
    <property type="evidence" value="ECO:0007669"/>
    <property type="project" value="InterPro"/>
</dbReference>
<protein>
    <recommendedName>
        <fullName evidence="2">UPF0102 protein FE785_08410</fullName>
    </recommendedName>
</protein>
<dbReference type="SUPFAM" id="SSF52980">
    <property type="entry name" value="Restriction endonuclease-like"/>
    <property type="match status" value="1"/>
</dbReference>
<organism evidence="3 4">
    <name type="scientific">Thiomicrorhabdus sediminis</name>
    <dbReference type="NCBI Taxonomy" id="2580412"/>
    <lineage>
        <taxon>Bacteria</taxon>
        <taxon>Pseudomonadati</taxon>
        <taxon>Pseudomonadota</taxon>
        <taxon>Gammaproteobacteria</taxon>
        <taxon>Thiotrichales</taxon>
        <taxon>Piscirickettsiaceae</taxon>
        <taxon>Thiomicrorhabdus</taxon>
    </lineage>
</organism>
<dbReference type="EMBL" id="CP040602">
    <property type="protein sequence ID" value="QCU90654.1"/>
    <property type="molecule type" value="Genomic_DNA"/>
</dbReference>
<dbReference type="HAMAP" id="MF_00048">
    <property type="entry name" value="UPF0102"/>
    <property type="match status" value="1"/>
</dbReference>
<dbReference type="InterPro" id="IPR011856">
    <property type="entry name" value="tRNA_endonuc-like_dom_sf"/>
</dbReference>
<sequence length="128" mass="14899">MSWFSIHNKRDIGQQKEAQAKQWLSQQGLKIIAENYHCKGGEIDLIAIESNGSFEDTLVFIEVKYRKQNDFGHPSEFVNANKQRHLIHCAQCYLQQHPQYGHYAMRFDVIGYLADAEQPEWIQNAFGI</sequence>
<name>A0A4P9K6F1_9GAMM</name>
<dbReference type="PANTHER" id="PTHR34039:SF1">
    <property type="entry name" value="UPF0102 PROTEIN YRAN"/>
    <property type="match status" value="1"/>
</dbReference>
<accession>A0A4P9K6F1</accession>
<keyword evidence="4" id="KW-1185">Reference proteome</keyword>
<evidence type="ECO:0000313" key="4">
    <source>
        <dbReference type="Proteomes" id="UP000304864"/>
    </source>
</evidence>
<gene>
    <name evidence="3" type="ORF">FE785_08410</name>
</gene>
<dbReference type="OrthoDB" id="9794876at2"/>